<name>A0ABM7MHZ5_9BURK</name>
<reference evidence="1 2" key="1">
    <citation type="journal article" date="2021" name="Microbiol. Spectr.">
        <title>A Single Bacterium Capable of Oxidation and Reduction of Iron at Circumneutral pH.</title>
        <authorList>
            <person name="Kato S."/>
            <person name="Ohkuma M."/>
        </authorList>
    </citation>
    <scope>NUCLEOTIDE SEQUENCE [LARGE SCALE GENOMIC DNA]</scope>
    <source>
        <strain evidence="1 2">MIZ03</strain>
    </source>
</reference>
<organism evidence="1 2">
    <name type="scientific">Rhodoferax lithotrophicus</name>
    <dbReference type="NCBI Taxonomy" id="2798804"/>
    <lineage>
        <taxon>Bacteria</taxon>
        <taxon>Pseudomonadati</taxon>
        <taxon>Pseudomonadota</taxon>
        <taxon>Betaproteobacteria</taxon>
        <taxon>Burkholderiales</taxon>
        <taxon>Comamonadaceae</taxon>
        <taxon>Rhodoferax</taxon>
    </lineage>
</organism>
<protein>
    <submittedName>
        <fullName evidence="1">Uncharacterized protein</fullName>
    </submittedName>
</protein>
<dbReference type="EMBL" id="AP024238">
    <property type="protein sequence ID" value="BCO25833.1"/>
    <property type="molecule type" value="Genomic_DNA"/>
</dbReference>
<evidence type="ECO:0000313" key="1">
    <source>
        <dbReference type="EMBL" id="BCO25833.1"/>
    </source>
</evidence>
<keyword evidence="2" id="KW-1185">Reference proteome</keyword>
<evidence type="ECO:0000313" key="2">
    <source>
        <dbReference type="Proteomes" id="UP000824366"/>
    </source>
</evidence>
<accession>A0ABM7MHZ5</accession>
<proteinExistence type="predicted"/>
<dbReference type="Proteomes" id="UP000824366">
    <property type="component" value="Chromosome"/>
</dbReference>
<sequence length="39" mass="4876">MHRAQDDDESHPLWFLAEMHFVVESADEMWLYCFIYKRK</sequence>
<gene>
    <name evidence="1" type="ORF">MIZ03_0712</name>
</gene>